<evidence type="ECO:0000313" key="2">
    <source>
        <dbReference type="Proteomes" id="UP001056079"/>
    </source>
</evidence>
<dbReference type="Pfam" id="PF12686">
    <property type="entry name" value="DUF3800"/>
    <property type="match status" value="1"/>
</dbReference>
<dbReference type="Proteomes" id="UP001056079">
    <property type="component" value="Chromosome"/>
</dbReference>
<dbReference type="EMBL" id="CP098609">
    <property type="protein sequence ID" value="USC45724.1"/>
    <property type="molecule type" value="Genomic_DNA"/>
</dbReference>
<reference evidence="1" key="1">
    <citation type="submission" date="2021-08" db="EMBL/GenBank/DDBJ databases">
        <title>DNA methylation of m4C regulates biosynthesis of daptomycin in Streptomyces roseosporus L30.</title>
        <authorList>
            <person name="Fang J.-L."/>
        </authorList>
    </citation>
    <scope>NUCLEOTIDE SEQUENCE</scope>
    <source>
        <strain evidence="1">L30</strain>
    </source>
</reference>
<name>A0ABY4UNG2_STRFL</name>
<protein>
    <submittedName>
        <fullName evidence="1">DUF3800 domain-containing protein</fullName>
    </submittedName>
</protein>
<organism evidence="1 2">
    <name type="scientific">Streptomyces filamentosus</name>
    <name type="common">Streptomyces roseosporus</name>
    <dbReference type="NCBI Taxonomy" id="67294"/>
    <lineage>
        <taxon>Bacteria</taxon>
        <taxon>Bacillati</taxon>
        <taxon>Actinomycetota</taxon>
        <taxon>Actinomycetes</taxon>
        <taxon>Kitasatosporales</taxon>
        <taxon>Streptomycetaceae</taxon>
        <taxon>Streptomyces</taxon>
    </lineage>
</organism>
<dbReference type="InterPro" id="IPR024524">
    <property type="entry name" value="DUF3800"/>
</dbReference>
<accession>A0ABY4UNG2</accession>
<sequence>MEAHIASLPVVYADESMNSGQNLLDPNQPVFSVAGVHLPDDLAASIVDEIKADIPPSQKEPKYTSLVRSSGGRKALMRAFAQLPEGSVRVSYAHKGFMVTTKMVDILVEPLAHQDGLNLYENGALALAEALHLTGLVSGLEITHRKMQEAFVGWMRRKTSTDDLFDSIAEHRKSVAAQSKKLAHWLELLEHCRPVADATSPEERDDSLDPAIPALYVIAVGFREDLGDFRLVHDDSKVIDRHSTNLSTVHLLPDPARPGKASRQAASHISFADSRDYPQLQIADWTAGAVRQWATWLAVGGRGRFAEELGSVVDAWSLWGVWPPNPEG</sequence>
<keyword evidence="2" id="KW-1185">Reference proteome</keyword>
<proteinExistence type="predicted"/>
<dbReference type="RefSeq" id="WP_006128982.1">
    <property type="nucleotide sequence ID" value="NZ_CP098609.1"/>
</dbReference>
<gene>
    <name evidence="1" type="ORF">K7395_02800</name>
</gene>
<evidence type="ECO:0000313" key="1">
    <source>
        <dbReference type="EMBL" id="USC45724.1"/>
    </source>
</evidence>